<proteinExistence type="predicted"/>
<evidence type="ECO:0000313" key="1">
    <source>
        <dbReference type="EMBL" id="MCI95951.1"/>
    </source>
</evidence>
<keyword evidence="2" id="KW-1185">Reference proteome</keyword>
<feature type="non-terminal residue" evidence="1">
    <location>
        <position position="36"/>
    </location>
</feature>
<dbReference type="EMBL" id="LXQA011401264">
    <property type="protein sequence ID" value="MCI95951.1"/>
    <property type="molecule type" value="Genomic_DNA"/>
</dbReference>
<reference evidence="1 2" key="1">
    <citation type="journal article" date="2018" name="Front. Plant Sci.">
        <title>Red Clover (Trifolium pratense) and Zigzag Clover (T. medium) - A Picture of Genomic Similarities and Differences.</title>
        <authorList>
            <person name="Dluhosova J."/>
            <person name="Istvanek J."/>
            <person name="Nedelnik J."/>
            <person name="Repkova J."/>
        </authorList>
    </citation>
    <scope>NUCLEOTIDE SEQUENCE [LARGE SCALE GENOMIC DNA]</scope>
    <source>
        <strain evidence="2">cv. 10/8</strain>
        <tissue evidence="1">Leaf</tissue>
    </source>
</reference>
<protein>
    <submittedName>
        <fullName evidence="1">Uncharacterized protein</fullName>
    </submittedName>
</protein>
<comment type="caution">
    <text evidence="1">The sequence shown here is derived from an EMBL/GenBank/DDBJ whole genome shotgun (WGS) entry which is preliminary data.</text>
</comment>
<accession>A0A392W9Y4</accession>
<dbReference type="Proteomes" id="UP000265520">
    <property type="component" value="Unassembled WGS sequence"/>
</dbReference>
<name>A0A392W9Y4_9FABA</name>
<evidence type="ECO:0000313" key="2">
    <source>
        <dbReference type="Proteomes" id="UP000265520"/>
    </source>
</evidence>
<dbReference type="AlphaFoldDB" id="A0A392W9Y4"/>
<sequence>MKELVSVVLLQGDSIGSSEKQMAKLWTWNVFEGMVE</sequence>
<organism evidence="1 2">
    <name type="scientific">Trifolium medium</name>
    <dbReference type="NCBI Taxonomy" id="97028"/>
    <lineage>
        <taxon>Eukaryota</taxon>
        <taxon>Viridiplantae</taxon>
        <taxon>Streptophyta</taxon>
        <taxon>Embryophyta</taxon>
        <taxon>Tracheophyta</taxon>
        <taxon>Spermatophyta</taxon>
        <taxon>Magnoliopsida</taxon>
        <taxon>eudicotyledons</taxon>
        <taxon>Gunneridae</taxon>
        <taxon>Pentapetalae</taxon>
        <taxon>rosids</taxon>
        <taxon>fabids</taxon>
        <taxon>Fabales</taxon>
        <taxon>Fabaceae</taxon>
        <taxon>Papilionoideae</taxon>
        <taxon>50 kb inversion clade</taxon>
        <taxon>NPAAA clade</taxon>
        <taxon>Hologalegina</taxon>
        <taxon>IRL clade</taxon>
        <taxon>Trifolieae</taxon>
        <taxon>Trifolium</taxon>
    </lineage>
</organism>